<keyword evidence="1" id="KW-0472">Membrane</keyword>
<keyword evidence="4" id="KW-1185">Reference proteome</keyword>
<protein>
    <submittedName>
        <fullName evidence="3">GlsB/YeaQ/YmgE family stress response membrane protein</fullName>
    </submittedName>
</protein>
<evidence type="ECO:0000313" key="2">
    <source>
        <dbReference type="EMBL" id="NEA21903.1"/>
    </source>
</evidence>
<reference evidence="2 5" key="2">
    <citation type="submission" date="2020-01" db="EMBL/GenBank/DDBJ databases">
        <title>Insect and environment-associated Actinomycetes.</title>
        <authorList>
            <person name="Currrie C."/>
            <person name="Chevrette M."/>
            <person name="Carlson C."/>
            <person name="Stubbendieck R."/>
            <person name="Wendt-Pienkowski E."/>
        </authorList>
    </citation>
    <scope>NUCLEOTIDE SEQUENCE [LARGE SCALE GENOMIC DNA]</scope>
    <source>
        <strain evidence="2 5">SID10258</strain>
    </source>
</reference>
<evidence type="ECO:0000313" key="3">
    <source>
        <dbReference type="EMBL" id="TDC09616.1"/>
    </source>
</evidence>
<dbReference type="AlphaFoldDB" id="A0A4V2XL95"/>
<accession>A0A4V2XL95</accession>
<sequence>MTIGGLAAAVVLGAVIGVLGKLLLPDRPGMPVWLLMATGVVAAFAGTGLAQVFELGSGGWSPWEAALQAGLAAAGVCLTAAFWPKRSGR</sequence>
<dbReference type="EMBL" id="JAAGLI010000132">
    <property type="protein sequence ID" value="NEA21903.1"/>
    <property type="molecule type" value="Genomic_DNA"/>
</dbReference>
<dbReference type="Proteomes" id="UP000475532">
    <property type="component" value="Unassembled WGS sequence"/>
</dbReference>
<name>A0A4V2XL95_9ACTN</name>
<feature type="transmembrane region" description="Helical" evidence="1">
    <location>
        <begin position="65"/>
        <end position="83"/>
    </location>
</feature>
<keyword evidence="1" id="KW-1133">Transmembrane helix</keyword>
<dbReference type="EMBL" id="SMJW01000193">
    <property type="protein sequence ID" value="TDC09616.1"/>
    <property type="molecule type" value="Genomic_DNA"/>
</dbReference>
<evidence type="ECO:0000313" key="4">
    <source>
        <dbReference type="Proteomes" id="UP000295431"/>
    </source>
</evidence>
<comment type="caution">
    <text evidence="3">The sequence shown here is derived from an EMBL/GenBank/DDBJ whole genome shotgun (WGS) entry which is preliminary data.</text>
</comment>
<gene>
    <name evidence="3" type="ORF">E1284_29265</name>
    <name evidence="2" type="ORF">G3I70_05230</name>
</gene>
<dbReference type="RefSeq" id="WP_131943387.1">
    <property type="nucleotide sequence ID" value="NZ_BAAAMX010000011.1"/>
</dbReference>
<feature type="transmembrane region" description="Helical" evidence="1">
    <location>
        <begin position="6"/>
        <end position="24"/>
    </location>
</feature>
<proteinExistence type="predicted"/>
<keyword evidence="1" id="KW-0812">Transmembrane</keyword>
<feature type="transmembrane region" description="Helical" evidence="1">
    <location>
        <begin position="31"/>
        <end position="53"/>
    </location>
</feature>
<dbReference type="Proteomes" id="UP000295431">
    <property type="component" value="Unassembled WGS sequence"/>
</dbReference>
<evidence type="ECO:0000256" key="1">
    <source>
        <dbReference type="SAM" id="Phobius"/>
    </source>
</evidence>
<organism evidence="3 4">
    <name type="scientific">Actinomadura bangladeshensis</name>
    <dbReference type="NCBI Taxonomy" id="453573"/>
    <lineage>
        <taxon>Bacteria</taxon>
        <taxon>Bacillati</taxon>
        <taxon>Actinomycetota</taxon>
        <taxon>Actinomycetes</taxon>
        <taxon>Streptosporangiales</taxon>
        <taxon>Thermomonosporaceae</taxon>
        <taxon>Actinomadura</taxon>
    </lineage>
</organism>
<evidence type="ECO:0000313" key="5">
    <source>
        <dbReference type="Proteomes" id="UP000475532"/>
    </source>
</evidence>
<reference evidence="3 4" key="1">
    <citation type="submission" date="2019-03" db="EMBL/GenBank/DDBJ databases">
        <title>Draft genome sequences of novel Actinobacteria.</title>
        <authorList>
            <person name="Sahin N."/>
            <person name="Ay H."/>
            <person name="Saygin H."/>
        </authorList>
    </citation>
    <scope>NUCLEOTIDE SEQUENCE [LARGE SCALE GENOMIC DNA]</scope>
    <source>
        <strain evidence="3 4">DSM 45347</strain>
    </source>
</reference>